<evidence type="ECO:0000256" key="5">
    <source>
        <dbReference type="ARBA" id="ARBA00023163"/>
    </source>
</evidence>
<dbReference type="PRINTS" id="PR00038">
    <property type="entry name" value="HTHLUXR"/>
</dbReference>
<dbReference type="GO" id="GO:0000976">
    <property type="term" value="F:transcription cis-regulatory region binding"/>
    <property type="evidence" value="ECO:0007669"/>
    <property type="project" value="TreeGrafter"/>
</dbReference>
<keyword evidence="3" id="KW-0805">Transcription regulation</keyword>
<dbReference type="GO" id="GO:0000156">
    <property type="term" value="F:phosphorelay response regulator activity"/>
    <property type="evidence" value="ECO:0007669"/>
    <property type="project" value="TreeGrafter"/>
</dbReference>
<dbReference type="PANTHER" id="PTHR48111">
    <property type="entry name" value="REGULATOR OF RPOS"/>
    <property type="match status" value="1"/>
</dbReference>
<feature type="domain" description="Response regulatory" evidence="8">
    <location>
        <begin position="9"/>
        <end position="125"/>
    </location>
</feature>
<dbReference type="GO" id="GO:0032993">
    <property type="term" value="C:protein-DNA complex"/>
    <property type="evidence" value="ECO:0007669"/>
    <property type="project" value="TreeGrafter"/>
</dbReference>
<dbReference type="EMBL" id="QGKL01000018">
    <property type="protein sequence ID" value="PWQ97779.1"/>
    <property type="molecule type" value="Genomic_DNA"/>
</dbReference>
<dbReference type="GO" id="GO:0005829">
    <property type="term" value="C:cytosol"/>
    <property type="evidence" value="ECO:0007669"/>
    <property type="project" value="TreeGrafter"/>
</dbReference>
<dbReference type="InterPro" id="IPR039420">
    <property type="entry name" value="WalR-like"/>
</dbReference>
<gene>
    <name evidence="9" type="ORF">DKT75_05805</name>
</gene>
<dbReference type="AlphaFoldDB" id="A0A317CHD8"/>
<evidence type="ECO:0000313" key="9">
    <source>
        <dbReference type="EMBL" id="PWQ97779.1"/>
    </source>
</evidence>
<dbReference type="SUPFAM" id="SSF46894">
    <property type="entry name" value="C-terminal effector domain of the bipartite response regulators"/>
    <property type="match status" value="1"/>
</dbReference>
<evidence type="ECO:0000256" key="3">
    <source>
        <dbReference type="ARBA" id="ARBA00023015"/>
    </source>
</evidence>
<dbReference type="SMART" id="SM00448">
    <property type="entry name" value="REC"/>
    <property type="match status" value="1"/>
</dbReference>
<feature type="domain" description="HTH luxR-type" evidence="7">
    <location>
        <begin position="234"/>
        <end position="299"/>
    </location>
</feature>
<dbReference type="InterPro" id="IPR036388">
    <property type="entry name" value="WH-like_DNA-bd_sf"/>
</dbReference>
<reference evidence="9 10" key="1">
    <citation type="submission" date="2018-05" db="EMBL/GenBank/DDBJ databases">
        <title>Leucothrix arctica sp. nov., isolated from Arctic seawater.</title>
        <authorList>
            <person name="Choi A."/>
            <person name="Baek K."/>
        </authorList>
    </citation>
    <scope>NUCLEOTIDE SEQUENCE [LARGE SCALE GENOMIC DNA]</scope>
    <source>
        <strain evidence="9 10">IMCC9719</strain>
    </source>
</reference>
<dbReference type="InterPro" id="IPR016032">
    <property type="entry name" value="Sig_transdc_resp-reg_C-effctor"/>
</dbReference>
<dbReference type="CDD" id="cd06170">
    <property type="entry name" value="LuxR_C_like"/>
    <property type="match status" value="1"/>
</dbReference>
<dbReference type="OrthoDB" id="8874570at2"/>
<keyword evidence="10" id="KW-1185">Reference proteome</keyword>
<evidence type="ECO:0000259" key="7">
    <source>
        <dbReference type="PROSITE" id="PS50043"/>
    </source>
</evidence>
<evidence type="ECO:0000256" key="1">
    <source>
        <dbReference type="ARBA" id="ARBA00022553"/>
    </source>
</evidence>
<dbReference type="SUPFAM" id="SSF52172">
    <property type="entry name" value="CheY-like"/>
    <property type="match status" value="1"/>
</dbReference>
<dbReference type="Gene3D" id="3.40.50.2300">
    <property type="match status" value="1"/>
</dbReference>
<dbReference type="PANTHER" id="PTHR48111:SF1">
    <property type="entry name" value="TWO-COMPONENT RESPONSE REGULATOR ORR33"/>
    <property type="match status" value="1"/>
</dbReference>
<organism evidence="9 10">
    <name type="scientific">Leucothrix arctica</name>
    <dbReference type="NCBI Taxonomy" id="1481894"/>
    <lineage>
        <taxon>Bacteria</taxon>
        <taxon>Pseudomonadati</taxon>
        <taxon>Pseudomonadota</taxon>
        <taxon>Gammaproteobacteria</taxon>
        <taxon>Thiotrichales</taxon>
        <taxon>Thiotrichaceae</taxon>
        <taxon>Leucothrix</taxon>
    </lineage>
</organism>
<dbReference type="InterPro" id="IPR001789">
    <property type="entry name" value="Sig_transdc_resp-reg_receiver"/>
</dbReference>
<dbReference type="RefSeq" id="WP_109822487.1">
    <property type="nucleotide sequence ID" value="NZ_QGKL01000018.1"/>
</dbReference>
<dbReference type="Pfam" id="PF00196">
    <property type="entry name" value="GerE"/>
    <property type="match status" value="1"/>
</dbReference>
<sequence>MTPKDSKGIVLIADDSAEALGMLNTTLVSYGYTVFVAMDGAQALAIAKQMVPDMILLDIMMPTMNGIEACKALKADSELNHIPVIFMTGLCDQEHILEGLSAGAVDYINKPVNLDELLARVKNHLKNSQSTRSAQSALNELGQLTFTCDVNAKLVWTSISSRKLLTKAGVDVNTNFDAVAAQISEWLSRSPAKHSKLSLKGVATPLQLSFLGKPTPREYLLRITEDDEIGSRRLLKDRFALTEREAEVLFWLSRGKTNREIGQIISTSPRTVNKHLEAVFRKLDVENRSTATAVCLSFLGNW</sequence>
<dbReference type="Proteomes" id="UP000245506">
    <property type="component" value="Unassembled WGS sequence"/>
</dbReference>
<dbReference type="SMART" id="SM00421">
    <property type="entry name" value="HTH_LUXR"/>
    <property type="match status" value="1"/>
</dbReference>
<dbReference type="GO" id="GO:0006355">
    <property type="term" value="P:regulation of DNA-templated transcription"/>
    <property type="evidence" value="ECO:0007669"/>
    <property type="project" value="InterPro"/>
</dbReference>
<keyword evidence="5" id="KW-0804">Transcription</keyword>
<dbReference type="PROSITE" id="PS50110">
    <property type="entry name" value="RESPONSE_REGULATORY"/>
    <property type="match status" value="1"/>
</dbReference>
<evidence type="ECO:0000256" key="4">
    <source>
        <dbReference type="ARBA" id="ARBA00023125"/>
    </source>
</evidence>
<comment type="caution">
    <text evidence="9">The sequence shown here is derived from an EMBL/GenBank/DDBJ whole genome shotgun (WGS) entry which is preliminary data.</text>
</comment>
<feature type="modified residue" description="4-aspartylphosphate" evidence="6">
    <location>
        <position position="58"/>
    </location>
</feature>
<accession>A0A317CHD8</accession>
<protein>
    <submittedName>
        <fullName evidence="9">DNA-binding response regulator</fullName>
    </submittedName>
</protein>
<dbReference type="Pfam" id="PF00072">
    <property type="entry name" value="Response_reg"/>
    <property type="match status" value="1"/>
</dbReference>
<keyword evidence="1 6" id="KW-0597">Phosphoprotein</keyword>
<evidence type="ECO:0000313" key="10">
    <source>
        <dbReference type="Proteomes" id="UP000245506"/>
    </source>
</evidence>
<dbReference type="InterPro" id="IPR000792">
    <property type="entry name" value="Tscrpt_reg_LuxR_C"/>
</dbReference>
<dbReference type="PROSITE" id="PS50043">
    <property type="entry name" value="HTH_LUXR_2"/>
    <property type="match status" value="1"/>
</dbReference>
<dbReference type="Gene3D" id="1.10.10.10">
    <property type="entry name" value="Winged helix-like DNA-binding domain superfamily/Winged helix DNA-binding domain"/>
    <property type="match status" value="1"/>
</dbReference>
<evidence type="ECO:0000256" key="6">
    <source>
        <dbReference type="PROSITE-ProRule" id="PRU00169"/>
    </source>
</evidence>
<keyword evidence="2" id="KW-0902">Two-component regulatory system</keyword>
<dbReference type="InterPro" id="IPR011006">
    <property type="entry name" value="CheY-like_superfamily"/>
</dbReference>
<evidence type="ECO:0000256" key="2">
    <source>
        <dbReference type="ARBA" id="ARBA00023012"/>
    </source>
</evidence>
<name>A0A317CHD8_9GAMM</name>
<keyword evidence="4 9" id="KW-0238">DNA-binding</keyword>
<proteinExistence type="predicted"/>
<evidence type="ECO:0000259" key="8">
    <source>
        <dbReference type="PROSITE" id="PS50110"/>
    </source>
</evidence>